<dbReference type="InterPro" id="IPR035919">
    <property type="entry name" value="EAL_sf"/>
</dbReference>
<proteinExistence type="predicted"/>
<dbReference type="Pfam" id="PF00990">
    <property type="entry name" value="GGDEF"/>
    <property type="match status" value="1"/>
</dbReference>
<evidence type="ECO:0000259" key="1">
    <source>
        <dbReference type="PROSITE" id="PS50883"/>
    </source>
</evidence>
<evidence type="ECO:0000259" key="2">
    <source>
        <dbReference type="PROSITE" id="PS50887"/>
    </source>
</evidence>
<dbReference type="SMART" id="SM00052">
    <property type="entry name" value="EAL"/>
    <property type="match status" value="1"/>
</dbReference>
<reference evidence="3 4" key="1">
    <citation type="submission" date="2020-08" db="EMBL/GenBank/DDBJ databases">
        <title>Genomic Encyclopedia of Type Strains, Phase IV (KMG-IV): sequencing the most valuable type-strain genomes for metagenomic binning, comparative biology and taxonomic classification.</title>
        <authorList>
            <person name="Goeker M."/>
        </authorList>
    </citation>
    <scope>NUCLEOTIDE SEQUENCE [LARGE SCALE GENOMIC DNA]</scope>
    <source>
        <strain evidence="3 4">DSM 28101</strain>
    </source>
</reference>
<dbReference type="CDD" id="cd01948">
    <property type="entry name" value="EAL"/>
    <property type="match status" value="1"/>
</dbReference>
<dbReference type="SUPFAM" id="SSF55073">
    <property type="entry name" value="Nucleotide cyclase"/>
    <property type="match status" value="1"/>
</dbReference>
<dbReference type="InterPro" id="IPR052155">
    <property type="entry name" value="Biofilm_reg_signaling"/>
</dbReference>
<dbReference type="PROSITE" id="PS50883">
    <property type="entry name" value="EAL"/>
    <property type="match status" value="1"/>
</dbReference>
<dbReference type="SUPFAM" id="SSF55785">
    <property type="entry name" value="PYP-like sensor domain (PAS domain)"/>
    <property type="match status" value="1"/>
</dbReference>
<comment type="caution">
    <text evidence="3">The sequence shown here is derived from an EMBL/GenBank/DDBJ whole genome shotgun (WGS) entry which is preliminary data.</text>
</comment>
<dbReference type="CDD" id="cd01949">
    <property type="entry name" value="GGDEF"/>
    <property type="match status" value="1"/>
</dbReference>
<dbReference type="Gene3D" id="3.30.70.270">
    <property type="match status" value="1"/>
</dbReference>
<dbReference type="Gene3D" id="3.20.20.450">
    <property type="entry name" value="EAL domain"/>
    <property type="match status" value="1"/>
</dbReference>
<sequence length="566" mass="63535">MNKDKALPTESVRWTHSANRQHWLKLALQAGRMVAWEQDLRTGYVTRSENSEDFIGVGSGPLAEVLLRIHPDDRHIRENLGRSAAPEEVEFRCITPEGDEIWLATRVQKVSRYRLVGISFDITEHKNDKARIYQLAHSDMLTGLPNRLSFGEHLDNMIEKAARDEKSVSVCIIDFNFFKDINDTFGHDAGDAFLQEIAERLRKLAGPTVTPARLSGDEFAVAAYGYDQANGLELAKKIARITSRQINHDGHALGIKSCVGLAVYPQHAQARKDLMKAADIALFEAKKHGRNQVRLYKDSMGQIIRDRSRVIEEMETALRYGAVMPFYQPKIDLTTGQVIGFEVLARWHHPSRGILAPAAFWACFEDQRLSLRLTSYLFKRVLRDVRFLGSQGFDIGVIAFNLSNVAFGHPKIAEGAINALRYYDVPADQIEIEVTEDVLLGRNEAASIRKIRTLREAGIRVALDDFGTGHASLAHLGKFQIDNIKIDKSFVGELQKDNGNKAIVEAILTIGRGFGLDVTVEGVETEEQAVALKKMGCRFAQGYFFGRPMPCERVADFLEKSPRFLL</sequence>
<dbReference type="PANTHER" id="PTHR44757:SF2">
    <property type="entry name" value="BIOFILM ARCHITECTURE MAINTENANCE PROTEIN MBAA"/>
    <property type="match status" value="1"/>
</dbReference>
<dbReference type="InterPro" id="IPR000160">
    <property type="entry name" value="GGDEF_dom"/>
</dbReference>
<accession>A0A7W6PA42</accession>
<dbReference type="SMART" id="SM00267">
    <property type="entry name" value="GGDEF"/>
    <property type="match status" value="1"/>
</dbReference>
<dbReference type="SUPFAM" id="SSF141868">
    <property type="entry name" value="EAL domain-like"/>
    <property type="match status" value="1"/>
</dbReference>
<dbReference type="Gene3D" id="3.30.450.20">
    <property type="entry name" value="PAS domain"/>
    <property type="match status" value="1"/>
</dbReference>
<name>A0A7W6PA42_9HYPH</name>
<dbReference type="InterPro" id="IPR001633">
    <property type="entry name" value="EAL_dom"/>
</dbReference>
<evidence type="ECO:0000313" key="3">
    <source>
        <dbReference type="EMBL" id="MBB4122962.1"/>
    </source>
</evidence>
<dbReference type="PROSITE" id="PS50887">
    <property type="entry name" value="GGDEF"/>
    <property type="match status" value="1"/>
</dbReference>
<dbReference type="InterPro" id="IPR035965">
    <property type="entry name" value="PAS-like_dom_sf"/>
</dbReference>
<dbReference type="EMBL" id="JACIDZ010000009">
    <property type="protein sequence ID" value="MBB4122962.1"/>
    <property type="molecule type" value="Genomic_DNA"/>
</dbReference>
<dbReference type="Proteomes" id="UP000530571">
    <property type="component" value="Unassembled WGS sequence"/>
</dbReference>
<dbReference type="PANTHER" id="PTHR44757">
    <property type="entry name" value="DIGUANYLATE CYCLASE DGCP"/>
    <property type="match status" value="1"/>
</dbReference>
<feature type="domain" description="EAL" evidence="1">
    <location>
        <begin position="307"/>
        <end position="562"/>
    </location>
</feature>
<gene>
    <name evidence="3" type="ORF">GGR30_002897</name>
</gene>
<dbReference type="Pfam" id="PF00563">
    <property type="entry name" value="EAL"/>
    <property type="match status" value="1"/>
</dbReference>
<dbReference type="RefSeq" id="WP_183487436.1">
    <property type="nucleotide sequence ID" value="NZ_JACIDZ010000009.1"/>
</dbReference>
<keyword evidence="4" id="KW-1185">Reference proteome</keyword>
<protein>
    <submittedName>
        <fullName evidence="3">Diguanylate cyclase (GGDEF)-like protein</fullName>
    </submittedName>
</protein>
<dbReference type="AlphaFoldDB" id="A0A7W6PA42"/>
<dbReference type="InterPro" id="IPR043128">
    <property type="entry name" value="Rev_trsase/Diguanyl_cyclase"/>
</dbReference>
<dbReference type="NCBIfam" id="TIGR00254">
    <property type="entry name" value="GGDEF"/>
    <property type="match status" value="1"/>
</dbReference>
<evidence type="ECO:0000313" key="4">
    <source>
        <dbReference type="Proteomes" id="UP000530571"/>
    </source>
</evidence>
<dbReference type="InterPro" id="IPR029787">
    <property type="entry name" value="Nucleotide_cyclase"/>
</dbReference>
<organism evidence="3 4">
    <name type="scientific">Martelella radicis</name>
    <dbReference type="NCBI Taxonomy" id="1397476"/>
    <lineage>
        <taxon>Bacteria</taxon>
        <taxon>Pseudomonadati</taxon>
        <taxon>Pseudomonadota</taxon>
        <taxon>Alphaproteobacteria</taxon>
        <taxon>Hyphomicrobiales</taxon>
        <taxon>Aurantimonadaceae</taxon>
        <taxon>Martelella</taxon>
    </lineage>
</organism>
<feature type="domain" description="GGDEF" evidence="2">
    <location>
        <begin position="166"/>
        <end position="298"/>
    </location>
</feature>